<keyword evidence="1" id="KW-1133">Transmembrane helix</keyword>
<protein>
    <submittedName>
        <fullName evidence="2">Competence protein ComEA</fullName>
    </submittedName>
</protein>
<dbReference type="OrthoDB" id="981124at2"/>
<dbReference type="InterPro" id="IPR051675">
    <property type="entry name" value="Endo/Exo/Phosphatase_dom_1"/>
</dbReference>
<organism evidence="2 3">
    <name type="scientific">Nonlabens spongiae</name>
    <dbReference type="NCBI Taxonomy" id="331648"/>
    <lineage>
        <taxon>Bacteria</taxon>
        <taxon>Pseudomonadati</taxon>
        <taxon>Bacteroidota</taxon>
        <taxon>Flavobacteriia</taxon>
        <taxon>Flavobacteriales</taxon>
        <taxon>Flavobacteriaceae</taxon>
        <taxon>Nonlabens</taxon>
    </lineage>
</organism>
<dbReference type="Pfam" id="PF12836">
    <property type="entry name" value="HHH_3"/>
    <property type="match status" value="1"/>
</dbReference>
<dbReference type="GO" id="GO:0015628">
    <property type="term" value="P:protein secretion by the type II secretion system"/>
    <property type="evidence" value="ECO:0007669"/>
    <property type="project" value="TreeGrafter"/>
</dbReference>
<dbReference type="Gene3D" id="1.10.150.280">
    <property type="entry name" value="AF1531-like domain"/>
    <property type="match status" value="1"/>
</dbReference>
<evidence type="ECO:0000313" key="2">
    <source>
        <dbReference type="EMBL" id="ARN79188.1"/>
    </source>
</evidence>
<keyword evidence="3" id="KW-1185">Reference proteome</keyword>
<dbReference type="PANTHER" id="PTHR21180">
    <property type="entry name" value="ENDONUCLEASE/EXONUCLEASE/PHOSPHATASE FAMILY DOMAIN-CONTAINING PROTEIN 1"/>
    <property type="match status" value="1"/>
</dbReference>
<gene>
    <name evidence="2" type="ORF">BST97_15005</name>
</gene>
<name>A0A1W6MNK6_9FLAO</name>
<dbReference type="STRING" id="331648.BST97_15005"/>
<dbReference type="EMBL" id="CP019344">
    <property type="protein sequence ID" value="ARN79188.1"/>
    <property type="molecule type" value="Genomic_DNA"/>
</dbReference>
<sequence>MNLFKSLFAFDTRQRRGIFILILLLVIVLAVRFYFEKDHDETPLEYSVNEKYQQKIDSIKRSHAAKRDTIYPFNPNYITDYRGYKLGLSLEELDRLSRFRESGKFINSPAQFQQVTQVSDQWLDSISPYFKFPAWVNNRNRNKYKTGNPSKPSKPQDLNKATADQLKEVYGIGPALSKRIIEERSRLGGFIDIKQMRTIYGLTDSTTTRIMEKFYISKNSNVKLIALNQATKDELLSIPYFNDYLVNELIKQRTLRDGFNSWDEVMLTSRFPEEKLPLIQLYLTLD</sequence>
<keyword evidence="1" id="KW-0812">Transmembrane</keyword>
<accession>A0A1W6MNK6</accession>
<dbReference type="GO" id="GO:0015627">
    <property type="term" value="C:type II protein secretion system complex"/>
    <property type="evidence" value="ECO:0007669"/>
    <property type="project" value="TreeGrafter"/>
</dbReference>
<evidence type="ECO:0000313" key="3">
    <source>
        <dbReference type="Proteomes" id="UP000193431"/>
    </source>
</evidence>
<dbReference type="RefSeq" id="WP_085767991.1">
    <property type="nucleotide sequence ID" value="NZ_CP019344.1"/>
</dbReference>
<reference evidence="2 3" key="1">
    <citation type="submission" date="2016-11" db="EMBL/GenBank/DDBJ databases">
        <title>Trade-off between light-utilization and light-protection in marine flavobacteria.</title>
        <authorList>
            <person name="Kumagai Y."/>
        </authorList>
    </citation>
    <scope>NUCLEOTIDE SEQUENCE [LARGE SCALE GENOMIC DNA]</scope>
    <source>
        <strain evidence="2 3">JCM 13191</strain>
    </source>
</reference>
<dbReference type="AlphaFoldDB" id="A0A1W6MNK6"/>
<feature type="transmembrane region" description="Helical" evidence="1">
    <location>
        <begin position="18"/>
        <end position="35"/>
    </location>
</feature>
<evidence type="ECO:0000256" key="1">
    <source>
        <dbReference type="SAM" id="Phobius"/>
    </source>
</evidence>
<keyword evidence="1" id="KW-0472">Membrane</keyword>
<dbReference type="Proteomes" id="UP000193431">
    <property type="component" value="Chromosome"/>
</dbReference>
<dbReference type="PANTHER" id="PTHR21180:SF32">
    <property type="entry name" value="ENDONUCLEASE_EXONUCLEASE_PHOSPHATASE FAMILY DOMAIN-CONTAINING PROTEIN 1"/>
    <property type="match status" value="1"/>
</dbReference>
<proteinExistence type="predicted"/>
<dbReference type="SUPFAM" id="SSF47781">
    <property type="entry name" value="RuvA domain 2-like"/>
    <property type="match status" value="2"/>
</dbReference>
<dbReference type="InterPro" id="IPR010994">
    <property type="entry name" value="RuvA_2-like"/>
</dbReference>